<feature type="region of interest" description="Disordered" evidence="1">
    <location>
        <begin position="293"/>
        <end position="318"/>
    </location>
</feature>
<dbReference type="EMBL" id="QKWP01000109">
    <property type="protein sequence ID" value="RIB27158.1"/>
    <property type="molecule type" value="Genomic_DNA"/>
</dbReference>
<protein>
    <submittedName>
        <fullName evidence="2">Uncharacterized protein</fullName>
    </submittedName>
</protein>
<accession>A0A397VYY0</accession>
<feature type="compositionally biased region" description="Low complexity" evidence="1">
    <location>
        <begin position="293"/>
        <end position="305"/>
    </location>
</feature>
<evidence type="ECO:0000313" key="3">
    <source>
        <dbReference type="Proteomes" id="UP000266673"/>
    </source>
</evidence>
<organism evidence="2 3">
    <name type="scientific">Gigaspora rosea</name>
    <dbReference type="NCBI Taxonomy" id="44941"/>
    <lineage>
        <taxon>Eukaryota</taxon>
        <taxon>Fungi</taxon>
        <taxon>Fungi incertae sedis</taxon>
        <taxon>Mucoromycota</taxon>
        <taxon>Glomeromycotina</taxon>
        <taxon>Glomeromycetes</taxon>
        <taxon>Diversisporales</taxon>
        <taxon>Gigasporaceae</taxon>
        <taxon>Gigaspora</taxon>
    </lineage>
</organism>
<dbReference type="OrthoDB" id="2308339at2759"/>
<reference evidence="2 3" key="1">
    <citation type="submission" date="2018-06" db="EMBL/GenBank/DDBJ databases">
        <title>Comparative genomics reveals the genomic features of Rhizophagus irregularis, R. cerebriforme, R. diaphanum and Gigaspora rosea, and their symbiotic lifestyle signature.</title>
        <authorList>
            <person name="Morin E."/>
            <person name="San Clemente H."/>
            <person name="Chen E.C.H."/>
            <person name="De La Providencia I."/>
            <person name="Hainaut M."/>
            <person name="Kuo A."/>
            <person name="Kohler A."/>
            <person name="Murat C."/>
            <person name="Tang N."/>
            <person name="Roy S."/>
            <person name="Loubradou J."/>
            <person name="Henrissat B."/>
            <person name="Grigoriev I.V."/>
            <person name="Corradi N."/>
            <person name="Roux C."/>
            <person name="Martin F.M."/>
        </authorList>
    </citation>
    <scope>NUCLEOTIDE SEQUENCE [LARGE SCALE GENOMIC DNA]</scope>
    <source>
        <strain evidence="2 3">DAOM 194757</strain>
    </source>
</reference>
<dbReference type="AlphaFoldDB" id="A0A397VYY0"/>
<comment type="caution">
    <text evidence="2">The sequence shown here is derived from an EMBL/GenBank/DDBJ whole genome shotgun (WGS) entry which is preliminary data.</text>
</comment>
<proteinExistence type="predicted"/>
<evidence type="ECO:0000256" key="1">
    <source>
        <dbReference type="SAM" id="MobiDB-lite"/>
    </source>
</evidence>
<keyword evidence="3" id="KW-1185">Reference proteome</keyword>
<sequence>MYDIQKNLALTCRTWSRVAKNETARAEWVIYHYGKAHALFHAVRLGPTFINLPVAQAIITRSGILSRYFVQKLLVHYGGYDFKLIELKIVHNVGQISFDRIKTLKDKSQEPWASNLELDVFAYFLTVAQKQFDTNEFYLKGNDMELFHFLSGGPHSINLILRMKFIPFPPRPSKSLRAAQNIPEEYPPKDGYENNRQLNVIARAILYLRNLYYITTVTGYPTTANGINQLDFQAICNIFKIYCNAHLDMISQCTSQDILAPLFKYYLPDLFNVKISFEMPMRVVEDKCARVQRQNNNRQLPRPQNAGRQAPRPQNTPNLFTDTLTAVQQYNDLVEGSNPFIRTQDVETSPQSTQLSRDLFFGFSFT</sequence>
<evidence type="ECO:0000313" key="2">
    <source>
        <dbReference type="EMBL" id="RIB27158.1"/>
    </source>
</evidence>
<dbReference type="STRING" id="44941.A0A397VYY0"/>
<dbReference type="Proteomes" id="UP000266673">
    <property type="component" value="Unassembled WGS sequence"/>
</dbReference>
<gene>
    <name evidence="2" type="ORF">C2G38_2161351</name>
</gene>
<name>A0A397VYY0_9GLOM</name>